<feature type="compositionally biased region" description="Polar residues" evidence="6">
    <location>
        <begin position="273"/>
        <end position="283"/>
    </location>
</feature>
<proteinExistence type="inferred from homology"/>
<dbReference type="InterPro" id="IPR035979">
    <property type="entry name" value="RBD_domain_sf"/>
</dbReference>
<evidence type="ECO:0000256" key="6">
    <source>
        <dbReference type="SAM" id="MobiDB-lite"/>
    </source>
</evidence>
<dbReference type="GO" id="GO:0060213">
    <property type="term" value="P:positive regulation of nuclear-transcribed mRNA poly(A) tail shortening"/>
    <property type="evidence" value="ECO:0007669"/>
    <property type="project" value="TreeGrafter"/>
</dbReference>
<dbReference type="SMART" id="SM00360">
    <property type="entry name" value="RRM"/>
    <property type="match status" value="1"/>
</dbReference>
<dbReference type="GO" id="GO:0035278">
    <property type="term" value="P:miRNA-mediated gene silencing by inhibition of translation"/>
    <property type="evidence" value="ECO:0007669"/>
    <property type="project" value="InterPro"/>
</dbReference>
<dbReference type="GO" id="GO:0005654">
    <property type="term" value="C:nucleoplasm"/>
    <property type="evidence" value="ECO:0007669"/>
    <property type="project" value="TreeGrafter"/>
</dbReference>
<feature type="domain" description="RRM" evidence="7">
    <location>
        <begin position="987"/>
        <end position="1059"/>
    </location>
</feature>
<feature type="compositionally biased region" description="Pro residues" evidence="6">
    <location>
        <begin position="354"/>
        <end position="363"/>
    </location>
</feature>
<feature type="region of interest" description="Disordered" evidence="6">
    <location>
        <begin position="413"/>
        <end position="432"/>
    </location>
</feature>
<dbReference type="OrthoDB" id="5919166at2759"/>
<evidence type="ECO:0000256" key="2">
    <source>
        <dbReference type="ARBA" id="ARBA00022845"/>
    </source>
</evidence>
<feature type="region of interest" description="Disordered" evidence="6">
    <location>
        <begin position="805"/>
        <end position="902"/>
    </location>
</feature>
<feature type="compositionally biased region" description="Polar residues" evidence="6">
    <location>
        <begin position="28"/>
        <end position="47"/>
    </location>
</feature>
<comment type="caution">
    <text evidence="8">The sequence shown here is derived from an EMBL/GenBank/DDBJ whole genome shotgun (WGS) entry which is preliminary data.</text>
</comment>
<evidence type="ECO:0000256" key="5">
    <source>
        <dbReference type="PROSITE-ProRule" id="PRU00176"/>
    </source>
</evidence>
<evidence type="ECO:0000313" key="9">
    <source>
        <dbReference type="Proteomes" id="UP000887013"/>
    </source>
</evidence>
<feature type="compositionally biased region" description="Low complexity" evidence="6">
    <location>
        <begin position="743"/>
        <end position="754"/>
    </location>
</feature>
<dbReference type="Proteomes" id="UP000887013">
    <property type="component" value="Unassembled WGS sequence"/>
</dbReference>
<dbReference type="SUPFAM" id="SSF54928">
    <property type="entry name" value="RNA-binding domain, RBD"/>
    <property type="match status" value="1"/>
</dbReference>
<feature type="compositionally biased region" description="Polar residues" evidence="6">
    <location>
        <begin position="192"/>
        <end position="202"/>
    </location>
</feature>
<dbReference type="GO" id="GO:0000932">
    <property type="term" value="C:P-body"/>
    <property type="evidence" value="ECO:0007669"/>
    <property type="project" value="TreeGrafter"/>
</dbReference>
<feature type="compositionally biased region" description="Polar residues" evidence="6">
    <location>
        <begin position="217"/>
        <end position="228"/>
    </location>
</feature>
<dbReference type="InterPro" id="IPR012677">
    <property type="entry name" value="Nucleotide-bd_a/b_plait_sf"/>
</dbReference>
<dbReference type="GO" id="GO:0003723">
    <property type="term" value="F:RNA binding"/>
    <property type="evidence" value="ECO:0007669"/>
    <property type="project" value="UniProtKB-UniRule"/>
</dbReference>
<dbReference type="InterPro" id="IPR026805">
    <property type="entry name" value="GW182_M_dom"/>
</dbReference>
<feature type="compositionally biased region" description="Polar residues" evidence="6">
    <location>
        <begin position="116"/>
        <end position="151"/>
    </location>
</feature>
<feature type="compositionally biased region" description="Low complexity" evidence="6">
    <location>
        <begin position="324"/>
        <end position="341"/>
    </location>
</feature>
<feature type="compositionally biased region" description="Basic and acidic residues" evidence="6">
    <location>
        <begin position="1"/>
        <end position="10"/>
    </location>
</feature>
<dbReference type="CDD" id="cd12435">
    <property type="entry name" value="RRM_GW182_like"/>
    <property type="match status" value="1"/>
</dbReference>
<evidence type="ECO:0000313" key="8">
    <source>
        <dbReference type="EMBL" id="GFS37358.1"/>
    </source>
</evidence>
<dbReference type="AlphaFoldDB" id="A0A8X6JUD6"/>
<evidence type="ECO:0000259" key="7">
    <source>
        <dbReference type="PROSITE" id="PS50102"/>
    </source>
</evidence>
<feature type="region of interest" description="Disordered" evidence="6">
    <location>
        <begin position="1124"/>
        <end position="1149"/>
    </location>
</feature>
<feature type="compositionally biased region" description="Low complexity" evidence="6">
    <location>
        <begin position="290"/>
        <end position="305"/>
    </location>
</feature>
<feature type="compositionally biased region" description="Polar residues" evidence="6">
    <location>
        <begin position="11"/>
        <end position="20"/>
    </location>
</feature>
<dbReference type="FunFam" id="3.30.70.330:FF:000011">
    <property type="entry name" value="trinucleotide repeat-containing gene 6A protein-like"/>
    <property type="match status" value="1"/>
</dbReference>
<feature type="region of interest" description="Disordered" evidence="6">
    <location>
        <begin position="1"/>
        <end position="388"/>
    </location>
</feature>
<keyword evidence="9" id="KW-1185">Reference proteome</keyword>
<accession>A0A8X6JUD6</accession>
<evidence type="ECO:0000256" key="4">
    <source>
        <dbReference type="ARBA" id="ARBA00023158"/>
    </source>
</evidence>
<keyword evidence="4" id="KW-0943">RNA-mediated gene silencing</keyword>
<dbReference type="Pfam" id="PF12938">
    <property type="entry name" value="M_domain"/>
    <property type="match status" value="1"/>
</dbReference>
<comment type="similarity">
    <text evidence="1">Belongs to the GW182 family.</text>
</comment>
<dbReference type="InterPro" id="IPR052068">
    <property type="entry name" value="GW182_domain"/>
</dbReference>
<keyword evidence="2" id="KW-0810">Translation regulation</keyword>
<evidence type="ECO:0000256" key="3">
    <source>
        <dbReference type="ARBA" id="ARBA00022884"/>
    </source>
</evidence>
<feature type="compositionally biased region" description="Polar residues" evidence="6">
    <location>
        <begin position="1124"/>
        <end position="1136"/>
    </location>
</feature>
<evidence type="ECO:0000256" key="1">
    <source>
        <dbReference type="ARBA" id="ARBA00007302"/>
    </source>
</evidence>
<feature type="region of interest" description="Disordered" evidence="6">
    <location>
        <begin position="743"/>
        <end position="778"/>
    </location>
</feature>
<gene>
    <name evidence="8" type="primary">gw</name>
    <name evidence="8" type="ORF">NPIL_415561</name>
</gene>
<feature type="compositionally biased region" description="Basic and acidic residues" evidence="6">
    <location>
        <begin position="62"/>
        <end position="76"/>
    </location>
</feature>
<reference evidence="8" key="1">
    <citation type="submission" date="2020-08" db="EMBL/GenBank/DDBJ databases">
        <title>Multicomponent nature underlies the extraordinary mechanical properties of spider dragline silk.</title>
        <authorList>
            <person name="Kono N."/>
            <person name="Nakamura H."/>
            <person name="Mori M."/>
            <person name="Yoshida Y."/>
            <person name="Ohtoshi R."/>
            <person name="Malay A.D."/>
            <person name="Moran D.A.P."/>
            <person name="Tomita M."/>
            <person name="Numata K."/>
            <person name="Arakawa K."/>
        </authorList>
    </citation>
    <scope>NUCLEOTIDE SEQUENCE</scope>
</reference>
<name>A0A8X6JUD6_NEPPI</name>
<feature type="compositionally biased region" description="Low complexity" evidence="6">
    <location>
        <begin position="839"/>
        <end position="850"/>
    </location>
</feature>
<dbReference type="PANTHER" id="PTHR13020:SF25">
    <property type="entry name" value="PROTEIN GAWKY"/>
    <property type="match status" value="1"/>
</dbReference>
<dbReference type="Gene3D" id="3.30.70.330">
    <property type="match status" value="1"/>
</dbReference>
<dbReference type="PANTHER" id="PTHR13020">
    <property type="entry name" value="TRINUCLEOTIDE REPEAT-CONTAINING GENE 6"/>
    <property type="match status" value="1"/>
</dbReference>
<dbReference type="EMBL" id="BMAW01043062">
    <property type="protein sequence ID" value="GFS37358.1"/>
    <property type="molecule type" value="Genomic_DNA"/>
</dbReference>
<dbReference type="InterPro" id="IPR000504">
    <property type="entry name" value="RRM_dom"/>
</dbReference>
<dbReference type="PROSITE" id="PS50102">
    <property type="entry name" value="RRM"/>
    <property type="match status" value="1"/>
</dbReference>
<protein>
    <submittedName>
        <fullName evidence="8">Protein Gawky</fullName>
    </submittedName>
</protein>
<sequence>MQAAVHKMDTTSRFGDSASSHGGFPTAYRNNPSYGFSSEGENGNSDSPYVGWQNGGSWSESKASRGGKEESMDHDTFTGLLGATGGVEEKAARPPMPRMGLLGGGESSLVGSWSGNQGPSSTTAWTNRAPTTDITGGSSAETPTKPSQAPSWAQAAGKGLSGETSQESPANPRDRAEQDAQELRKKAAFSQGWGQNSVNQDTPWEVDEPLPQDGSKDSTTWRAPNNGTEIWESNLRVHKGAATPAAPATAPPPPWGHTPATNIGGHWGEEEQSSQWNNGTMPNPTHWPDNSSGNNSTGSSMWGGSTAPQEKHWNSSQAQWGDGSENNTSWSSRNRSLSNWSPAATPKKEIPPSGWEPPSPPPLRRSTAGNYDDGTSGWGNPQRQGKVSHWKDMPAAKPIGPNGMPGMLRLPGKGGDTSWNKPPPSGRNSSWQEMPSAMGNWNEDPMKSGQYIGWNDPNNSVCWGAKPKANSNWADGQVDTSSWLGPAKQGGKPLCKDIVHASKQFRILTELGFRKEDVENALRNSSMNIDEAMVELNALNSGAMEVDSFSGRKVRPANPYEDASDHSMDSSFAFHPSNNNNFHNFSQHAFKQQPLKGPAGVVGSQPQQLNTSNVSPAILQKLLHHQQQQQQSLQLMNLNNVQPIGNPKFTTNAQLRHLVQQIQMAVQAGHLNAQILNQPLAPPTLQLLYQLLQQIKALGSIQQQMQKTGGIQVSMQVAQAKSRIANLQNQICAQQALFLKQQQLPPQQQQVPPLQTHPSGGDLFKPPPPDSLPGLHSDFRDLSLKEHHQSRLTQWKTIDKDEEDFSRAPGSLHSKTHSLLEQGDGTWSSGRGDASGWPDSTSVDGSTTTGQPSENKDDGQAGSYNLTDLVPEFEPGKPWKGTQMKNVEDDPHITPGSIARSPLSVNSIKDSNLFWPSKSSPANSDLPNSTWGYSAPSANGTSSVKGGKSGWSSSDFSSDSWGSSLSKNSSRNPQPSTQGWDRQYNSTFLILKNLTPQIDGSTLKTLCMQHGPLQMFHLFLNRGVALVRYSSREEASKAQSALDNCVLSNTTMLAELPSDAEVQQYLQSAQGGGANTNSWPTPSSASSFYGASTGTASSTHWNAATAAPNTSQLWSFSNSSLWSQPSSDHDASTNPISFLPNDLLGGEPI</sequence>
<dbReference type="Pfam" id="PF00076">
    <property type="entry name" value="RRM_1"/>
    <property type="match status" value="1"/>
</dbReference>
<keyword evidence="3 5" id="KW-0694">RNA-binding</keyword>
<feature type="compositionally biased region" description="Basic and acidic residues" evidence="6">
    <location>
        <begin position="172"/>
        <end position="185"/>
    </location>
</feature>
<dbReference type="InterPro" id="IPR033503">
    <property type="entry name" value="GW182_RRM"/>
</dbReference>
<organism evidence="8 9">
    <name type="scientific">Nephila pilipes</name>
    <name type="common">Giant wood spider</name>
    <name type="synonym">Nephila maculata</name>
    <dbReference type="NCBI Taxonomy" id="299642"/>
    <lineage>
        <taxon>Eukaryota</taxon>
        <taxon>Metazoa</taxon>
        <taxon>Ecdysozoa</taxon>
        <taxon>Arthropoda</taxon>
        <taxon>Chelicerata</taxon>
        <taxon>Arachnida</taxon>
        <taxon>Araneae</taxon>
        <taxon>Araneomorphae</taxon>
        <taxon>Entelegynae</taxon>
        <taxon>Araneoidea</taxon>
        <taxon>Nephilidae</taxon>
        <taxon>Nephila</taxon>
    </lineage>
</organism>